<dbReference type="PROSITE" id="PS00059">
    <property type="entry name" value="ADH_ZINC"/>
    <property type="match status" value="1"/>
</dbReference>
<dbReference type="OrthoDB" id="1879366at2759"/>
<keyword evidence="2 5" id="KW-0479">Metal-binding</keyword>
<evidence type="ECO:0000256" key="3">
    <source>
        <dbReference type="ARBA" id="ARBA00022833"/>
    </source>
</evidence>
<dbReference type="InterPro" id="IPR013149">
    <property type="entry name" value="ADH-like_C"/>
</dbReference>
<protein>
    <recommendedName>
        <fullName evidence="6">Enoyl reductase (ER) domain-containing protein</fullName>
    </recommendedName>
</protein>
<dbReference type="Gene3D" id="3.40.50.720">
    <property type="entry name" value="NAD(P)-binding Rossmann-like Domain"/>
    <property type="match status" value="1"/>
</dbReference>
<keyword evidence="3 5" id="KW-0862">Zinc</keyword>
<dbReference type="EMBL" id="KV440989">
    <property type="protein sequence ID" value="OAD70333.1"/>
    <property type="molecule type" value="Genomic_DNA"/>
</dbReference>
<dbReference type="AlphaFoldDB" id="A0A162TWB4"/>
<keyword evidence="8" id="KW-1185">Reference proteome</keyword>
<dbReference type="InterPro" id="IPR002328">
    <property type="entry name" value="ADH_Zn_CS"/>
</dbReference>
<dbReference type="Proteomes" id="UP000077315">
    <property type="component" value="Unassembled WGS sequence"/>
</dbReference>
<keyword evidence="4" id="KW-0560">Oxidoreductase</keyword>
<dbReference type="SMART" id="SM00829">
    <property type="entry name" value="PKS_ER"/>
    <property type="match status" value="1"/>
</dbReference>
<dbReference type="RefSeq" id="XP_018288373.1">
    <property type="nucleotide sequence ID" value="XM_018443135.1"/>
</dbReference>
<proteinExistence type="inferred from homology"/>
<accession>A0A162TWB4</accession>
<comment type="cofactor">
    <cofactor evidence="1 5">
        <name>Zn(2+)</name>
        <dbReference type="ChEBI" id="CHEBI:29105"/>
    </cofactor>
</comment>
<dbReference type="Pfam" id="PF00107">
    <property type="entry name" value="ADH_zinc_N"/>
    <property type="match status" value="1"/>
</dbReference>
<dbReference type="PANTHER" id="PTHR42683">
    <property type="entry name" value="ALDEHYDE REDUCTASE"/>
    <property type="match status" value="1"/>
</dbReference>
<comment type="similarity">
    <text evidence="5">Belongs to the zinc-containing alcohol dehydrogenase family.</text>
</comment>
<dbReference type="STRING" id="763407.A0A162TWB4"/>
<gene>
    <name evidence="7" type="ORF">PHYBLDRAFT_76256</name>
</gene>
<dbReference type="InterPro" id="IPR047109">
    <property type="entry name" value="CAD-like"/>
</dbReference>
<dbReference type="SUPFAM" id="SSF50129">
    <property type="entry name" value="GroES-like"/>
    <property type="match status" value="1"/>
</dbReference>
<dbReference type="SUPFAM" id="SSF51735">
    <property type="entry name" value="NAD(P)-binding Rossmann-fold domains"/>
    <property type="match status" value="1"/>
</dbReference>
<dbReference type="FunFam" id="3.40.50.720:FF:000022">
    <property type="entry name" value="Cinnamyl alcohol dehydrogenase"/>
    <property type="match status" value="1"/>
</dbReference>
<dbReference type="InterPro" id="IPR020843">
    <property type="entry name" value="ER"/>
</dbReference>
<evidence type="ECO:0000313" key="8">
    <source>
        <dbReference type="Proteomes" id="UP000077315"/>
    </source>
</evidence>
<dbReference type="InParanoid" id="A0A162TWB4"/>
<dbReference type="GO" id="GO:0016616">
    <property type="term" value="F:oxidoreductase activity, acting on the CH-OH group of donors, NAD or NADP as acceptor"/>
    <property type="evidence" value="ECO:0007669"/>
    <property type="project" value="InterPro"/>
</dbReference>
<dbReference type="Gene3D" id="3.90.180.10">
    <property type="entry name" value="Medium-chain alcohol dehydrogenases, catalytic domain"/>
    <property type="match status" value="1"/>
</dbReference>
<feature type="domain" description="Enoyl reductase (ER)" evidence="6">
    <location>
        <begin position="16"/>
        <end position="348"/>
    </location>
</feature>
<dbReference type="FunCoup" id="A0A162TWB4">
    <property type="interactions" value="341"/>
</dbReference>
<dbReference type="GeneID" id="29004041"/>
<evidence type="ECO:0000256" key="4">
    <source>
        <dbReference type="ARBA" id="ARBA00023002"/>
    </source>
</evidence>
<evidence type="ECO:0000313" key="7">
    <source>
        <dbReference type="EMBL" id="OAD70333.1"/>
    </source>
</evidence>
<dbReference type="InterPro" id="IPR013154">
    <property type="entry name" value="ADH-like_N"/>
</dbReference>
<reference evidence="8" key="1">
    <citation type="submission" date="2015-06" db="EMBL/GenBank/DDBJ databases">
        <title>Expansion of signal transduction pathways in fungi by whole-genome duplication.</title>
        <authorList>
            <consortium name="DOE Joint Genome Institute"/>
            <person name="Corrochano L.M."/>
            <person name="Kuo A."/>
            <person name="Marcet-Houben M."/>
            <person name="Polaino S."/>
            <person name="Salamov A."/>
            <person name="Villalobos J.M."/>
            <person name="Alvarez M.I."/>
            <person name="Avalos J."/>
            <person name="Benito E.P."/>
            <person name="Benoit I."/>
            <person name="Burger G."/>
            <person name="Camino L.P."/>
            <person name="Canovas D."/>
            <person name="Cerda-Olmedo E."/>
            <person name="Cheng J.-F."/>
            <person name="Dominguez A."/>
            <person name="Elias M."/>
            <person name="Eslava A.P."/>
            <person name="Glaser F."/>
            <person name="Grimwood J."/>
            <person name="Gutierrez G."/>
            <person name="Heitman J."/>
            <person name="Henrissat B."/>
            <person name="Iturriaga E.A."/>
            <person name="Lang B.F."/>
            <person name="Lavin J.L."/>
            <person name="Lee S."/>
            <person name="Li W."/>
            <person name="Lindquist E."/>
            <person name="Lopez-Garcia S."/>
            <person name="Luque E.M."/>
            <person name="Marcos A.T."/>
            <person name="Martin J."/>
            <person name="McCluskey K."/>
            <person name="Medina H.R."/>
            <person name="Miralles-Duran A."/>
            <person name="Miyazaki A."/>
            <person name="Munoz-Torres E."/>
            <person name="Oguiza J.A."/>
            <person name="Ohm R."/>
            <person name="Olmedo M."/>
            <person name="Orejas M."/>
            <person name="Ortiz-Castellanos L."/>
            <person name="Pisabarro A.G."/>
            <person name="Rodriguez-Romero J."/>
            <person name="Ruiz-Herrera J."/>
            <person name="Ruiz-Vazquez R."/>
            <person name="Sanz C."/>
            <person name="Schackwitz W."/>
            <person name="Schmutz J."/>
            <person name="Shahriari M."/>
            <person name="Shelest E."/>
            <person name="Silva-Franco F."/>
            <person name="Soanes D."/>
            <person name="Syed K."/>
            <person name="Tagua V.G."/>
            <person name="Talbot N.J."/>
            <person name="Thon M."/>
            <person name="De vries R.P."/>
            <person name="Wiebenga A."/>
            <person name="Yadav J.S."/>
            <person name="Braun E.L."/>
            <person name="Baker S."/>
            <person name="Garre V."/>
            <person name="Horwitz B."/>
            <person name="Torres-Martinez S."/>
            <person name="Idnurm A."/>
            <person name="Herrera-Estrella A."/>
            <person name="Gabaldon T."/>
            <person name="Grigoriev I.V."/>
        </authorList>
    </citation>
    <scope>NUCLEOTIDE SEQUENCE [LARGE SCALE GENOMIC DNA]</scope>
    <source>
        <strain evidence="8">NRRL 1555(-)</strain>
    </source>
</reference>
<evidence type="ECO:0000256" key="1">
    <source>
        <dbReference type="ARBA" id="ARBA00001947"/>
    </source>
</evidence>
<dbReference type="VEuPathDB" id="FungiDB:PHYBLDRAFT_76256"/>
<evidence type="ECO:0000259" key="6">
    <source>
        <dbReference type="SMART" id="SM00829"/>
    </source>
</evidence>
<name>A0A162TWB4_PHYB8</name>
<evidence type="ECO:0000256" key="2">
    <source>
        <dbReference type="ARBA" id="ARBA00022723"/>
    </source>
</evidence>
<dbReference type="InterPro" id="IPR011032">
    <property type="entry name" value="GroES-like_sf"/>
</dbReference>
<dbReference type="InterPro" id="IPR036291">
    <property type="entry name" value="NAD(P)-bd_dom_sf"/>
</dbReference>
<evidence type="ECO:0000256" key="5">
    <source>
        <dbReference type="RuleBase" id="RU361277"/>
    </source>
</evidence>
<organism evidence="7 8">
    <name type="scientific">Phycomyces blakesleeanus (strain ATCC 8743b / DSM 1359 / FGSC 10004 / NBRC 33097 / NRRL 1555)</name>
    <dbReference type="NCBI Taxonomy" id="763407"/>
    <lineage>
        <taxon>Eukaryota</taxon>
        <taxon>Fungi</taxon>
        <taxon>Fungi incertae sedis</taxon>
        <taxon>Mucoromycota</taxon>
        <taxon>Mucoromycotina</taxon>
        <taxon>Mucoromycetes</taxon>
        <taxon>Mucorales</taxon>
        <taxon>Phycomycetaceae</taxon>
        <taxon>Phycomyces</taxon>
    </lineage>
</organism>
<dbReference type="GO" id="GO:0008270">
    <property type="term" value="F:zinc ion binding"/>
    <property type="evidence" value="ECO:0007669"/>
    <property type="project" value="InterPro"/>
</dbReference>
<dbReference type="CDD" id="cd05283">
    <property type="entry name" value="CAD1"/>
    <property type="match status" value="1"/>
</dbReference>
<sequence>MEEFKGYAGYEPFVLSDKKTHLKPFSYKPRILEDDEVEILVSACGICGSDVHQLTNGWKRATYPLMPGHEFVGKVTAVGNLVKDLSIGNRVGVSPVCRSCGECSECKASYGQLCPNKVTTYNGVFKGAQSYGGYGNKVRIQSKWAIKIPDNIEDTECAPLLCAGITTYLPFKHQNINKDTSVGIVGIGGLGHLAIQWARAKECKRVLVVSSSKSKAEEAKTLGATDFATLEDIKTTPYLQSVDVLLVCGSGKSTDWKDLLGLIKNHGKLLLLDIPDEPIPFPAGAFVYRHISIEGSFVGSHEDIREMLDFASKKNVRPWVQKIGNSLEEVNQGLQDLMNGKAHYRIVISGEGRQ</sequence>
<dbReference type="Pfam" id="PF08240">
    <property type="entry name" value="ADH_N"/>
    <property type="match status" value="1"/>
</dbReference>